<organism evidence="2 3">
    <name type="scientific">Nonomuraea glycinis</name>
    <dbReference type="NCBI Taxonomy" id="2047744"/>
    <lineage>
        <taxon>Bacteria</taxon>
        <taxon>Bacillati</taxon>
        <taxon>Actinomycetota</taxon>
        <taxon>Actinomycetes</taxon>
        <taxon>Streptosporangiales</taxon>
        <taxon>Streptosporangiaceae</taxon>
        <taxon>Nonomuraea</taxon>
    </lineage>
</organism>
<name>A0A918E253_9ACTN</name>
<reference evidence="2" key="1">
    <citation type="journal article" date="2014" name="Int. J. Syst. Evol. Microbiol.">
        <title>Complete genome sequence of Corynebacterium casei LMG S-19264T (=DSM 44701T), isolated from a smear-ripened cheese.</title>
        <authorList>
            <consortium name="US DOE Joint Genome Institute (JGI-PGF)"/>
            <person name="Walter F."/>
            <person name="Albersmeier A."/>
            <person name="Kalinowski J."/>
            <person name="Ruckert C."/>
        </authorList>
    </citation>
    <scope>NUCLEOTIDE SEQUENCE</scope>
    <source>
        <strain evidence="2">CGMCC 4.7430</strain>
    </source>
</reference>
<dbReference type="Gene3D" id="3.90.1200.10">
    <property type="match status" value="1"/>
</dbReference>
<evidence type="ECO:0000313" key="3">
    <source>
        <dbReference type="Proteomes" id="UP000660745"/>
    </source>
</evidence>
<dbReference type="EMBL" id="BMNK01000001">
    <property type="protein sequence ID" value="GGP02153.1"/>
    <property type="molecule type" value="Genomic_DNA"/>
</dbReference>
<protein>
    <submittedName>
        <fullName evidence="2">Aminoglycoside phosphotransferase</fullName>
    </submittedName>
</protein>
<reference evidence="2" key="2">
    <citation type="submission" date="2020-09" db="EMBL/GenBank/DDBJ databases">
        <authorList>
            <person name="Sun Q."/>
            <person name="Zhou Y."/>
        </authorList>
    </citation>
    <scope>NUCLEOTIDE SEQUENCE</scope>
    <source>
        <strain evidence="2">CGMCC 4.7430</strain>
    </source>
</reference>
<evidence type="ECO:0000259" key="1">
    <source>
        <dbReference type="Pfam" id="PF01636"/>
    </source>
</evidence>
<accession>A0A918E253</accession>
<sequence>MTATTDHTCGLTRDRLDTLLTAVCDQAGLPSAGAELIKFTNNAVFRLPHAPVVVRIAGSTAARVTLPTVVRVARWLAHHDFPAVRLLPGVEQPIRVDDQLATLWTYIPEVGPRPGGADLATLLQRLHTLPHPRHSLPPWQPMNQIRRRLAEPEDLSPDDHAFLLDECDELEDQLGTLRYVLPPGVIHGDAFLGNVIAGPDGPALCDFDSTTIGPREWDLTPVAVGSLRMNYPVNEHLALAERYGFDVITWEGFPVLWRLRELKLVTSVLPILRSNPSVRSQWRPGIAASRPMTRTSAGNRTAKERRAACTISAVGADSAREITADFSKYEPSSENIEADISMVTPGRVKAPVSP</sequence>
<dbReference type="InterPro" id="IPR011009">
    <property type="entry name" value="Kinase-like_dom_sf"/>
</dbReference>
<dbReference type="RefSeq" id="WP_189137073.1">
    <property type="nucleotide sequence ID" value="NZ_BMNK01000001.1"/>
</dbReference>
<feature type="domain" description="Aminoglycoside phosphotransferase" evidence="1">
    <location>
        <begin position="47"/>
        <end position="248"/>
    </location>
</feature>
<dbReference type="SUPFAM" id="SSF56112">
    <property type="entry name" value="Protein kinase-like (PK-like)"/>
    <property type="match status" value="1"/>
</dbReference>
<keyword evidence="3" id="KW-1185">Reference proteome</keyword>
<dbReference type="AlphaFoldDB" id="A0A918E253"/>
<dbReference type="Pfam" id="PF01636">
    <property type="entry name" value="APH"/>
    <property type="match status" value="1"/>
</dbReference>
<dbReference type="InterPro" id="IPR002575">
    <property type="entry name" value="Aminoglycoside_PTrfase"/>
</dbReference>
<comment type="caution">
    <text evidence="2">The sequence shown here is derived from an EMBL/GenBank/DDBJ whole genome shotgun (WGS) entry which is preliminary data.</text>
</comment>
<gene>
    <name evidence="2" type="ORF">GCM10012278_08250</name>
</gene>
<evidence type="ECO:0000313" key="2">
    <source>
        <dbReference type="EMBL" id="GGP02153.1"/>
    </source>
</evidence>
<dbReference type="Proteomes" id="UP000660745">
    <property type="component" value="Unassembled WGS sequence"/>
</dbReference>
<proteinExistence type="predicted"/>